<accession>A0ABU5CSJ4</accession>
<evidence type="ECO:0000256" key="3">
    <source>
        <dbReference type="ARBA" id="ARBA00012461"/>
    </source>
</evidence>
<dbReference type="NCBIfam" id="TIGR01207">
    <property type="entry name" value="rmlA"/>
    <property type="match status" value="1"/>
</dbReference>
<comment type="similarity">
    <text evidence="2 10">Belongs to the glucose-1-phosphate thymidylyltransferase family.</text>
</comment>
<keyword evidence="13" id="KW-1185">Reference proteome</keyword>
<dbReference type="PANTHER" id="PTHR43532:SF1">
    <property type="entry name" value="GLUCOSE-1-PHOSPHATE THYMIDYLYLTRANSFERASE 1"/>
    <property type="match status" value="1"/>
</dbReference>
<dbReference type="EC" id="2.7.7.24" evidence="3 10"/>
<keyword evidence="6 10" id="KW-0548">Nucleotidyltransferase</keyword>
<dbReference type="SUPFAM" id="SSF53448">
    <property type="entry name" value="Nucleotide-diphospho-sugar transferases"/>
    <property type="match status" value="1"/>
</dbReference>
<feature type="domain" description="Nucleotidyl transferase" evidence="11">
    <location>
        <begin position="5"/>
        <end position="240"/>
    </location>
</feature>
<organism evidence="12 13">
    <name type="scientific">Paracerasibacillus soli</name>
    <dbReference type="NCBI Taxonomy" id="480284"/>
    <lineage>
        <taxon>Bacteria</taxon>
        <taxon>Bacillati</taxon>
        <taxon>Bacillota</taxon>
        <taxon>Bacilli</taxon>
        <taxon>Bacillales</taxon>
        <taxon>Bacillaceae</taxon>
        <taxon>Paracerasibacillus</taxon>
    </lineage>
</organism>
<comment type="cofactor">
    <cofactor evidence="1">
        <name>Mg(2+)</name>
        <dbReference type="ChEBI" id="CHEBI:18420"/>
    </cofactor>
</comment>
<evidence type="ECO:0000256" key="7">
    <source>
        <dbReference type="ARBA" id="ARBA00022723"/>
    </source>
</evidence>
<dbReference type="InterPro" id="IPR005907">
    <property type="entry name" value="G1P_thy_trans_s"/>
</dbReference>
<protein>
    <recommendedName>
        <fullName evidence="4 10">Glucose-1-phosphate thymidylyltransferase</fullName>
        <ecNumber evidence="3 10">2.7.7.24</ecNumber>
    </recommendedName>
</protein>
<sequence>MLTMKGIVLAGGSGTRLYPITLATSKQLLPVYDKPMIYYPLSILMLAGIQDILIISTKIDQPRFKELLKDGSQWGINIEYATQDKPNGLAEAFLIGEKFIGGDNVALILGDNLFYGQGLMDTLELSTKIESGATIFGYFVNNPEDYGVVEFNDDGKVIGIEEKPDHPKSNYAVPGLYFYDNSVVEKAKKVKPSARGELEITEINNMYIEEDRLQVKLFGRGVAWLDTGSYHNLMEASKYVEVIQNRTGLYIACLEEIAFRKGYMDRVKLLELAKPLSKNTYGNYLLKLVKQEKVMN</sequence>
<evidence type="ECO:0000313" key="12">
    <source>
        <dbReference type="EMBL" id="MDY0409357.1"/>
    </source>
</evidence>
<dbReference type="CDD" id="cd02538">
    <property type="entry name" value="G1P_TT_short"/>
    <property type="match status" value="1"/>
</dbReference>
<comment type="catalytic activity">
    <reaction evidence="9 10">
        <text>dTTP + alpha-D-glucose 1-phosphate + H(+) = dTDP-alpha-D-glucose + diphosphate</text>
        <dbReference type="Rhea" id="RHEA:15225"/>
        <dbReference type="ChEBI" id="CHEBI:15378"/>
        <dbReference type="ChEBI" id="CHEBI:33019"/>
        <dbReference type="ChEBI" id="CHEBI:37568"/>
        <dbReference type="ChEBI" id="CHEBI:57477"/>
        <dbReference type="ChEBI" id="CHEBI:58601"/>
        <dbReference type="EC" id="2.7.7.24"/>
    </reaction>
</comment>
<dbReference type="PANTHER" id="PTHR43532">
    <property type="entry name" value="GLUCOSE-1-PHOSPHATE THYMIDYLYLTRANSFERASE"/>
    <property type="match status" value="1"/>
</dbReference>
<keyword evidence="5 10" id="KW-0808">Transferase</keyword>
<gene>
    <name evidence="12" type="primary">rfbA</name>
    <name evidence="12" type="ORF">RWD45_13245</name>
</gene>
<dbReference type="Proteomes" id="UP001275315">
    <property type="component" value="Unassembled WGS sequence"/>
</dbReference>
<evidence type="ECO:0000259" key="11">
    <source>
        <dbReference type="Pfam" id="PF00483"/>
    </source>
</evidence>
<dbReference type="EMBL" id="JAWDIQ010000002">
    <property type="protein sequence ID" value="MDY0409357.1"/>
    <property type="molecule type" value="Genomic_DNA"/>
</dbReference>
<dbReference type="GO" id="GO:0008879">
    <property type="term" value="F:glucose-1-phosphate thymidylyltransferase activity"/>
    <property type="evidence" value="ECO:0007669"/>
    <property type="project" value="UniProtKB-EC"/>
</dbReference>
<name>A0ABU5CSJ4_9BACI</name>
<dbReference type="InterPro" id="IPR005835">
    <property type="entry name" value="NTP_transferase_dom"/>
</dbReference>
<evidence type="ECO:0000313" key="13">
    <source>
        <dbReference type="Proteomes" id="UP001275315"/>
    </source>
</evidence>
<dbReference type="InterPro" id="IPR029044">
    <property type="entry name" value="Nucleotide-diphossugar_trans"/>
</dbReference>
<evidence type="ECO:0000256" key="9">
    <source>
        <dbReference type="ARBA" id="ARBA00049336"/>
    </source>
</evidence>
<dbReference type="Pfam" id="PF00483">
    <property type="entry name" value="NTP_transferase"/>
    <property type="match status" value="1"/>
</dbReference>
<evidence type="ECO:0000256" key="4">
    <source>
        <dbReference type="ARBA" id="ARBA00017654"/>
    </source>
</evidence>
<keyword evidence="7 10" id="KW-0479">Metal-binding</keyword>
<evidence type="ECO:0000256" key="2">
    <source>
        <dbReference type="ARBA" id="ARBA00010480"/>
    </source>
</evidence>
<evidence type="ECO:0000256" key="10">
    <source>
        <dbReference type="RuleBase" id="RU003706"/>
    </source>
</evidence>
<evidence type="ECO:0000256" key="8">
    <source>
        <dbReference type="ARBA" id="ARBA00022842"/>
    </source>
</evidence>
<reference evidence="12 13" key="1">
    <citation type="submission" date="2023-10" db="EMBL/GenBank/DDBJ databases">
        <title>Virgibacillus soli CC-YMP-6 genome.</title>
        <authorList>
            <person name="Miliotis G."/>
            <person name="Sengupta P."/>
            <person name="Hameed A."/>
            <person name="Chuvochina M."/>
            <person name="Mcdonagh F."/>
            <person name="Simpson A.C."/>
            <person name="Singh N.K."/>
            <person name="Rekha P.D."/>
            <person name="Raman K."/>
            <person name="Hugenholtz P."/>
            <person name="Venkateswaran K."/>
        </authorList>
    </citation>
    <scope>NUCLEOTIDE SEQUENCE [LARGE SCALE GENOMIC DNA]</scope>
    <source>
        <strain evidence="12 13">CC-YMP-6</strain>
    </source>
</reference>
<dbReference type="Gene3D" id="3.90.550.10">
    <property type="entry name" value="Spore Coat Polysaccharide Biosynthesis Protein SpsA, Chain A"/>
    <property type="match status" value="1"/>
</dbReference>
<evidence type="ECO:0000256" key="6">
    <source>
        <dbReference type="ARBA" id="ARBA00022695"/>
    </source>
</evidence>
<comment type="caution">
    <text evidence="12">The sequence shown here is derived from an EMBL/GenBank/DDBJ whole genome shotgun (WGS) entry which is preliminary data.</text>
</comment>
<evidence type="ECO:0000256" key="1">
    <source>
        <dbReference type="ARBA" id="ARBA00001946"/>
    </source>
</evidence>
<keyword evidence="8 10" id="KW-0460">Magnesium</keyword>
<evidence type="ECO:0000256" key="5">
    <source>
        <dbReference type="ARBA" id="ARBA00022679"/>
    </source>
</evidence>
<comment type="function">
    <text evidence="10">Catalyzes the formation of dTDP-glucose, from dTTP and glucose 1-phosphate, as well as its pyrophosphorolysis.</text>
</comment>
<proteinExistence type="inferred from homology"/>